<organism evidence="4 5">
    <name type="scientific">Mycena metata</name>
    <dbReference type="NCBI Taxonomy" id="1033252"/>
    <lineage>
        <taxon>Eukaryota</taxon>
        <taxon>Fungi</taxon>
        <taxon>Dikarya</taxon>
        <taxon>Basidiomycota</taxon>
        <taxon>Agaricomycotina</taxon>
        <taxon>Agaricomycetes</taxon>
        <taxon>Agaricomycetidae</taxon>
        <taxon>Agaricales</taxon>
        <taxon>Marasmiineae</taxon>
        <taxon>Mycenaceae</taxon>
        <taxon>Mycena</taxon>
    </lineage>
</organism>
<keyword evidence="5" id="KW-1185">Reference proteome</keyword>
<sequence length="355" mass="39497">MSSTKLILVIGATGAQGMAAIDGLLESRDGVPSPYKIRALTRDVNGARAKALEAKGVECVQGLHVRGFYSRGTGHGWIYGAYINTDTFTVGEMREIYAGLKIFEIANATPSLRHYVWSGLPYMPKTRAGYDPRYQAEHLNAKGRVSEFIKGMPSDAGDTGLSWSIMNTGVYMEMLEAPYVGPFNVRADGTRVFASQMEDGKMSMMTLKDIGFWTRWIFDHRTETSGQDLNVASDMLDWDTLVATFTRVTGHPAVHLRLAPEEWWSYFIDADVTPMAAAATRGDGSTTVKENYTRWWALYRDGMIERDMDWIRSIHPGTQSVEMWMRETGYTGIPDAGPLKGSSGIIPDLEKMKSL</sequence>
<dbReference type="Pfam" id="PF05368">
    <property type="entry name" value="NmrA"/>
    <property type="match status" value="1"/>
</dbReference>
<dbReference type="SUPFAM" id="SSF51735">
    <property type="entry name" value="NAD(P)-binding Rossmann-fold domains"/>
    <property type="match status" value="1"/>
</dbReference>
<dbReference type="PANTHER" id="PTHR42748">
    <property type="entry name" value="NITROGEN METABOLITE REPRESSION PROTEIN NMRA FAMILY MEMBER"/>
    <property type="match status" value="1"/>
</dbReference>
<proteinExistence type="inferred from homology"/>
<comment type="similarity">
    <text evidence="1">Belongs to the NmrA-type oxidoreductase family.</text>
</comment>
<dbReference type="Gene3D" id="3.90.25.10">
    <property type="entry name" value="UDP-galactose 4-epimerase, domain 1"/>
    <property type="match status" value="1"/>
</dbReference>
<accession>A0AAD7JIT0</accession>
<dbReference type="InterPro" id="IPR008030">
    <property type="entry name" value="NmrA-like"/>
</dbReference>
<evidence type="ECO:0000313" key="4">
    <source>
        <dbReference type="EMBL" id="KAJ7765734.1"/>
    </source>
</evidence>
<dbReference type="InterPro" id="IPR051164">
    <property type="entry name" value="NmrA-like_oxidored"/>
</dbReference>
<evidence type="ECO:0000256" key="1">
    <source>
        <dbReference type="ARBA" id="ARBA00006328"/>
    </source>
</evidence>
<evidence type="ECO:0000259" key="3">
    <source>
        <dbReference type="Pfam" id="PF05368"/>
    </source>
</evidence>
<name>A0AAD7JIT0_9AGAR</name>
<comment type="caution">
    <text evidence="4">The sequence shown here is derived from an EMBL/GenBank/DDBJ whole genome shotgun (WGS) entry which is preliminary data.</text>
</comment>
<feature type="domain" description="NmrA-like" evidence="3">
    <location>
        <begin position="4"/>
        <end position="259"/>
    </location>
</feature>
<dbReference type="PANTHER" id="PTHR42748:SF14">
    <property type="entry name" value="SNOAL-LIKE DOMAIN-CONTAINING PROTEIN"/>
    <property type="match status" value="1"/>
</dbReference>
<protein>
    <submittedName>
        <fullName evidence="4">NAD-P-binding protein</fullName>
    </submittedName>
</protein>
<dbReference type="Proteomes" id="UP001215598">
    <property type="component" value="Unassembled WGS sequence"/>
</dbReference>
<evidence type="ECO:0000313" key="5">
    <source>
        <dbReference type="Proteomes" id="UP001215598"/>
    </source>
</evidence>
<dbReference type="EMBL" id="JARKIB010000025">
    <property type="protein sequence ID" value="KAJ7765734.1"/>
    <property type="molecule type" value="Genomic_DNA"/>
</dbReference>
<gene>
    <name evidence="4" type="ORF">B0H16DRAFT_1883161</name>
</gene>
<reference evidence="4" key="1">
    <citation type="submission" date="2023-03" db="EMBL/GenBank/DDBJ databases">
        <title>Massive genome expansion in bonnet fungi (Mycena s.s.) driven by repeated elements and novel gene families across ecological guilds.</title>
        <authorList>
            <consortium name="Lawrence Berkeley National Laboratory"/>
            <person name="Harder C.B."/>
            <person name="Miyauchi S."/>
            <person name="Viragh M."/>
            <person name="Kuo A."/>
            <person name="Thoen E."/>
            <person name="Andreopoulos B."/>
            <person name="Lu D."/>
            <person name="Skrede I."/>
            <person name="Drula E."/>
            <person name="Henrissat B."/>
            <person name="Morin E."/>
            <person name="Kohler A."/>
            <person name="Barry K."/>
            <person name="LaButti K."/>
            <person name="Morin E."/>
            <person name="Salamov A."/>
            <person name="Lipzen A."/>
            <person name="Mereny Z."/>
            <person name="Hegedus B."/>
            <person name="Baldrian P."/>
            <person name="Stursova M."/>
            <person name="Weitz H."/>
            <person name="Taylor A."/>
            <person name="Grigoriev I.V."/>
            <person name="Nagy L.G."/>
            <person name="Martin F."/>
            <person name="Kauserud H."/>
        </authorList>
    </citation>
    <scope>NUCLEOTIDE SEQUENCE</scope>
    <source>
        <strain evidence="4">CBHHK182m</strain>
    </source>
</reference>
<keyword evidence="2" id="KW-0521">NADP</keyword>
<dbReference type="InterPro" id="IPR036291">
    <property type="entry name" value="NAD(P)-bd_dom_sf"/>
</dbReference>
<evidence type="ECO:0000256" key="2">
    <source>
        <dbReference type="ARBA" id="ARBA00022857"/>
    </source>
</evidence>
<dbReference type="AlphaFoldDB" id="A0AAD7JIT0"/>
<dbReference type="GO" id="GO:0005634">
    <property type="term" value="C:nucleus"/>
    <property type="evidence" value="ECO:0007669"/>
    <property type="project" value="TreeGrafter"/>
</dbReference>
<dbReference type="Gene3D" id="3.40.50.720">
    <property type="entry name" value="NAD(P)-binding Rossmann-like Domain"/>
    <property type="match status" value="1"/>
</dbReference>